<dbReference type="SUPFAM" id="SSF56112">
    <property type="entry name" value="Protein kinase-like (PK-like)"/>
    <property type="match status" value="1"/>
</dbReference>
<reference evidence="9" key="1">
    <citation type="journal article" date="2020" name="Stud. Mycol.">
        <title>101 Dothideomycetes genomes: a test case for predicting lifestyles and emergence of pathogens.</title>
        <authorList>
            <person name="Haridas S."/>
            <person name="Albert R."/>
            <person name="Binder M."/>
            <person name="Bloem J."/>
            <person name="Labutti K."/>
            <person name="Salamov A."/>
            <person name="Andreopoulos B."/>
            <person name="Baker S."/>
            <person name="Barry K."/>
            <person name="Bills G."/>
            <person name="Bluhm B."/>
            <person name="Cannon C."/>
            <person name="Castanera R."/>
            <person name="Culley D."/>
            <person name="Daum C."/>
            <person name="Ezra D."/>
            <person name="Gonzalez J."/>
            <person name="Henrissat B."/>
            <person name="Kuo A."/>
            <person name="Liang C."/>
            <person name="Lipzen A."/>
            <person name="Lutzoni F."/>
            <person name="Magnuson J."/>
            <person name="Mondo S."/>
            <person name="Nolan M."/>
            <person name="Ohm R."/>
            <person name="Pangilinan J."/>
            <person name="Park H.-J."/>
            <person name="Ramirez L."/>
            <person name="Alfaro M."/>
            <person name="Sun H."/>
            <person name="Tritt A."/>
            <person name="Yoshinaga Y."/>
            <person name="Zwiers L.-H."/>
            <person name="Turgeon B."/>
            <person name="Goodwin S."/>
            <person name="Spatafora J."/>
            <person name="Crous P."/>
            <person name="Grigoriev I."/>
        </authorList>
    </citation>
    <scope>NUCLEOTIDE SEQUENCE</scope>
    <source>
        <strain evidence="9">CBS 175.79</strain>
    </source>
</reference>
<dbReference type="Gene3D" id="3.30.200.20">
    <property type="entry name" value="Phosphorylase Kinase, domain 1"/>
    <property type="match status" value="1"/>
</dbReference>
<dbReference type="Proteomes" id="UP000799778">
    <property type="component" value="Unassembled WGS sequence"/>
</dbReference>
<keyword evidence="10" id="KW-1185">Reference proteome</keyword>
<dbReference type="RefSeq" id="XP_033381780.1">
    <property type="nucleotide sequence ID" value="XM_033526035.1"/>
</dbReference>
<dbReference type="GO" id="GO:0043484">
    <property type="term" value="P:regulation of RNA splicing"/>
    <property type="evidence" value="ECO:0007669"/>
    <property type="project" value="TreeGrafter"/>
</dbReference>
<feature type="binding site" evidence="6">
    <location>
        <position position="103"/>
    </location>
    <ligand>
        <name>ATP</name>
        <dbReference type="ChEBI" id="CHEBI:30616"/>
    </ligand>
</feature>
<keyword evidence="5 6" id="KW-0067">ATP-binding</keyword>
<feature type="domain" description="Protein kinase" evidence="8">
    <location>
        <begin position="74"/>
        <end position="480"/>
    </location>
</feature>
<evidence type="ECO:0000256" key="1">
    <source>
        <dbReference type="ARBA" id="ARBA00022527"/>
    </source>
</evidence>
<evidence type="ECO:0000313" key="10">
    <source>
        <dbReference type="Proteomes" id="UP000799778"/>
    </source>
</evidence>
<evidence type="ECO:0000256" key="2">
    <source>
        <dbReference type="ARBA" id="ARBA00022679"/>
    </source>
</evidence>
<gene>
    <name evidence="9" type="ORF">BU24DRAFT_411177</name>
</gene>
<dbReference type="SMART" id="SM00220">
    <property type="entry name" value="S_TKc"/>
    <property type="match status" value="1"/>
</dbReference>
<keyword evidence="1" id="KW-0723">Serine/threonine-protein kinase</keyword>
<dbReference type="GO" id="GO:0004674">
    <property type="term" value="F:protein serine/threonine kinase activity"/>
    <property type="evidence" value="ECO:0007669"/>
    <property type="project" value="UniProtKB-KW"/>
</dbReference>
<dbReference type="PROSITE" id="PS50011">
    <property type="entry name" value="PROTEIN_KINASE_DOM"/>
    <property type="match status" value="1"/>
</dbReference>
<keyword evidence="2" id="KW-0808">Transferase</keyword>
<dbReference type="InterPro" id="IPR011009">
    <property type="entry name" value="Kinase-like_dom_sf"/>
</dbReference>
<feature type="compositionally biased region" description="Polar residues" evidence="7">
    <location>
        <begin position="1"/>
        <end position="13"/>
    </location>
</feature>
<organism evidence="9 10">
    <name type="scientific">Aaosphaeria arxii CBS 175.79</name>
    <dbReference type="NCBI Taxonomy" id="1450172"/>
    <lineage>
        <taxon>Eukaryota</taxon>
        <taxon>Fungi</taxon>
        <taxon>Dikarya</taxon>
        <taxon>Ascomycota</taxon>
        <taxon>Pezizomycotina</taxon>
        <taxon>Dothideomycetes</taxon>
        <taxon>Pleosporomycetidae</taxon>
        <taxon>Pleosporales</taxon>
        <taxon>Pleosporales incertae sedis</taxon>
        <taxon>Aaosphaeria</taxon>
    </lineage>
</organism>
<dbReference type="OrthoDB" id="5979581at2759"/>
<dbReference type="InterPro" id="IPR051175">
    <property type="entry name" value="CLK_kinases"/>
</dbReference>
<name>A0A6A5XKR4_9PLEO</name>
<sequence length="495" mass="57313">MDSQGVSEASSFESMVFQEGSETSNFDNTVDYEEDPEAEGHCFSADVESEYFHHYGPGLFHPVYIGDIYKDGRYKIEQKLGWGSSSTVWGARDLHDDKFVAIKVIESKASENDKELRILQHLRDSDLEHPGRKHIIKLLDHFYHDGVNGRHLCIVTEAAGQTLYQYVDAKDRGLPGRLDGSECRLFSRQLLLAVDFMHKCNILHGELHNSNIMFLLPDYCYYDEPCISQVTRKDGEPIGEHMPKHVVGKPRISTDHDKKKNMTFEMTVKVVDFSMSFFADELPTHVATNRSMRPPEMIIERPVSKAMDIWQLACVTYWAATRSDLFDVTYDTRTLIPQIHKVIGESSADWLLSAMIEGTKNELWKDVPPPYDFNVQQHILEKTLRLRVYHPDKNRDFWWKMTECDMKMDAEDGELSERVEKIYSERLKQQKEAAALYKPLEGRPEVARYIVMLGRYLRRMLVVDPDQRPSAEELLTEAFVQDLRLDDYVLSNLRA</sequence>
<evidence type="ECO:0000256" key="4">
    <source>
        <dbReference type="ARBA" id="ARBA00022777"/>
    </source>
</evidence>
<feature type="region of interest" description="Disordered" evidence="7">
    <location>
        <begin position="1"/>
        <end position="30"/>
    </location>
</feature>
<evidence type="ECO:0000256" key="6">
    <source>
        <dbReference type="PROSITE-ProRule" id="PRU10141"/>
    </source>
</evidence>
<dbReference type="PANTHER" id="PTHR45646:SF11">
    <property type="entry name" value="SERINE_THREONINE-PROTEIN KINASE DOA"/>
    <property type="match status" value="1"/>
</dbReference>
<protein>
    <submittedName>
        <fullName evidence="9">Kinase-like protein</fullName>
    </submittedName>
</protein>
<dbReference type="PANTHER" id="PTHR45646">
    <property type="entry name" value="SERINE/THREONINE-PROTEIN KINASE DOA-RELATED"/>
    <property type="match status" value="1"/>
</dbReference>
<dbReference type="InterPro" id="IPR000719">
    <property type="entry name" value="Prot_kinase_dom"/>
</dbReference>
<dbReference type="Gene3D" id="1.10.510.10">
    <property type="entry name" value="Transferase(Phosphotransferase) domain 1"/>
    <property type="match status" value="1"/>
</dbReference>
<evidence type="ECO:0000256" key="5">
    <source>
        <dbReference type="ARBA" id="ARBA00022840"/>
    </source>
</evidence>
<evidence type="ECO:0000256" key="7">
    <source>
        <dbReference type="SAM" id="MobiDB-lite"/>
    </source>
</evidence>
<dbReference type="PROSITE" id="PS00107">
    <property type="entry name" value="PROTEIN_KINASE_ATP"/>
    <property type="match status" value="1"/>
</dbReference>
<dbReference type="GO" id="GO:0005524">
    <property type="term" value="F:ATP binding"/>
    <property type="evidence" value="ECO:0007669"/>
    <property type="project" value="UniProtKB-UniRule"/>
</dbReference>
<dbReference type="Pfam" id="PF00069">
    <property type="entry name" value="Pkinase"/>
    <property type="match status" value="1"/>
</dbReference>
<dbReference type="EMBL" id="ML978071">
    <property type="protein sequence ID" value="KAF2013441.1"/>
    <property type="molecule type" value="Genomic_DNA"/>
</dbReference>
<evidence type="ECO:0000313" key="9">
    <source>
        <dbReference type="EMBL" id="KAF2013441.1"/>
    </source>
</evidence>
<proteinExistence type="predicted"/>
<dbReference type="GO" id="GO:0005634">
    <property type="term" value="C:nucleus"/>
    <property type="evidence" value="ECO:0007669"/>
    <property type="project" value="TreeGrafter"/>
</dbReference>
<dbReference type="InterPro" id="IPR017441">
    <property type="entry name" value="Protein_kinase_ATP_BS"/>
</dbReference>
<evidence type="ECO:0000256" key="3">
    <source>
        <dbReference type="ARBA" id="ARBA00022741"/>
    </source>
</evidence>
<evidence type="ECO:0000259" key="8">
    <source>
        <dbReference type="PROSITE" id="PS50011"/>
    </source>
</evidence>
<accession>A0A6A5XKR4</accession>
<dbReference type="GeneID" id="54283432"/>
<dbReference type="AlphaFoldDB" id="A0A6A5XKR4"/>
<keyword evidence="3 6" id="KW-0547">Nucleotide-binding</keyword>
<keyword evidence="4 9" id="KW-0418">Kinase</keyword>